<feature type="domain" description="FBD" evidence="2">
    <location>
        <begin position="421"/>
        <end position="488"/>
    </location>
</feature>
<dbReference type="Pfam" id="PF08387">
    <property type="entry name" value="FBD"/>
    <property type="match status" value="1"/>
</dbReference>
<accession>A0AAN9KV72</accession>
<dbReference type="InterPro" id="IPR032675">
    <property type="entry name" value="LRR_dom_sf"/>
</dbReference>
<dbReference type="InterPro" id="IPR053772">
    <property type="entry name" value="At1g61320/At1g61330-like"/>
</dbReference>
<reference evidence="3 4" key="1">
    <citation type="submission" date="2024-01" db="EMBL/GenBank/DDBJ databases">
        <title>The genomes of 5 underutilized Papilionoideae crops provide insights into root nodulation and disease resistanc.</title>
        <authorList>
            <person name="Jiang F."/>
        </authorList>
    </citation>
    <scope>NUCLEOTIDE SEQUENCE [LARGE SCALE GENOMIC DNA]</scope>
    <source>
        <strain evidence="3">LVBAO_FW01</strain>
        <tissue evidence="3">Leaves</tissue>
    </source>
</reference>
<dbReference type="AlphaFoldDB" id="A0AAN9KV72"/>
<feature type="region of interest" description="Disordered" evidence="1">
    <location>
        <begin position="1"/>
        <end position="25"/>
    </location>
</feature>
<organism evidence="3 4">
    <name type="scientific">Canavalia gladiata</name>
    <name type="common">Sword bean</name>
    <name type="synonym">Dolichos gladiatus</name>
    <dbReference type="NCBI Taxonomy" id="3824"/>
    <lineage>
        <taxon>Eukaryota</taxon>
        <taxon>Viridiplantae</taxon>
        <taxon>Streptophyta</taxon>
        <taxon>Embryophyta</taxon>
        <taxon>Tracheophyta</taxon>
        <taxon>Spermatophyta</taxon>
        <taxon>Magnoliopsida</taxon>
        <taxon>eudicotyledons</taxon>
        <taxon>Gunneridae</taxon>
        <taxon>Pentapetalae</taxon>
        <taxon>rosids</taxon>
        <taxon>fabids</taxon>
        <taxon>Fabales</taxon>
        <taxon>Fabaceae</taxon>
        <taxon>Papilionoideae</taxon>
        <taxon>50 kb inversion clade</taxon>
        <taxon>NPAAA clade</taxon>
        <taxon>indigoferoid/millettioid clade</taxon>
        <taxon>Phaseoleae</taxon>
        <taxon>Canavalia</taxon>
    </lineage>
</organism>
<evidence type="ECO:0000256" key="1">
    <source>
        <dbReference type="SAM" id="MobiDB-lite"/>
    </source>
</evidence>
<dbReference type="Proteomes" id="UP001367508">
    <property type="component" value="Unassembled WGS sequence"/>
</dbReference>
<comment type="caution">
    <text evidence="3">The sequence shown here is derived from an EMBL/GenBank/DDBJ whole genome shotgun (WGS) entry which is preliminary data.</text>
</comment>
<protein>
    <recommendedName>
        <fullName evidence="2">FBD domain-containing protein</fullName>
    </recommendedName>
</protein>
<dbReference type="InterPro" id="IPR006566">
    <property type="entry name" value="FBD"/>
</dbReference>
<dbReference type="InterPro" id="IPR001810">
    <property type="entry name" value="F-box_dom"/>
</dbReference>
<proteinExistence type="predicted"/>
<dbReference type="EMBL" id="JAYMYQ010000006">
    <property type="protein sequence ID" value="KAK7324460.1"/>
    <property type="molecule type" value="Genomic_DNA"/>
</dbReference>
<dbReference type="SMART" id="SM00579">
    <property type="entry name" value="FBD"/>
    <property type="match status" value="1"/>
</dbReference>
<dbReference type="Gene3D" id="3.80.10.10">
    <property type="entry name" value="Ribonuclease Inhibitor"/>
    <property type="match status" value="1"/>
</dbReference>
<evidence type="ECO:0000313" key="3">
    <source>
        <dbReference type="EMBL" id="KAK7324460.1"/>
    </source>
</evidence>
<dbReference type="SUPFAM" id="SSF81383">
    <property type="entry name" value="F-box domain"/>
    <property type="match status" value="1"/>
</dbReference>
<dbReference type="PANTHER" id="PTHR34145">
    <property type="entry name" value="OS02G0105600 PROTEIN"/>
    <property type="match status" value="1"/>
</dbReference>
<dbReference type="PANTHER" id="PTHR34145:SF28">
    <property type="entry name" value="F-BOX DOMAIN-CONTAINING PROTEIN"/>
    <property type="match status" value="1"/>
</dbReference>
<sequence length="508" mass="58489">MLLSGASSTMEKDGDRRITKRPNMNNVMKDELDQDMISNLPSAILIIILSKLRIDEAVRCGILSKRWLRLWKQTSHLEFDLKYTVKPLQQVLLSRKPRVVPDLNTYDPSLYKLVYACYAKVTQLILGHWGIISSCRIRHFRKNIGLGDVTDWVVCLIDSKEVKDLSLECAPDSRETDESIAFREDVYLIDFPDGIFKTLDSLELINYTMYWWQPFQECCKLKKLKLKRVCLDDETLNGILQNCVVLENFSLLESSGFEELVIEKSKLKVLQLQALFVDEIDISCENLEILLLDSMICEVKNVRIYAPCLRTFRSYCYSIYARMLSVKGGKSIVKTHDILATLSGYLARAPSCNIFQNLSTLSIDLDLNKISEATILSYVLNLCTSLQAIEITLPVFMPRNFVYNSNISHPMSKFWDKRKLCYCTSQKLKFVYMRGFKGNVQEVEFAKYLITRATMLKRITIICSDSMEVAENLLSLPRASATLSINLKLNANNPMDEFAEHQNRQLKW</sequence>
<gene>
    <name evidence="3" type="ORF">VNO77_28020</name>
</gene>
<dbReference type="Gene3D" id="1.20.1280.50">
    <property type="match status" value="1"/>
</dbReference>
<keyword evidence="4" id="KW-1185">Reference proteome</keyword>
<dbReference type="Pfam" id="PF00646">
    <property type="entry name" value="F-box"/>
    <property type="match status" value="1"/>
</dbReference>
<name>A0AAN9KV72_CANGL</name>
<evidence type="ECO:0000259" key="2">
    <source>
        <dbReference type="SMART" id="SM00579"/>
    </source>
</evidence>
<dbReference type="InterPro" id="IPR036047">
    <property type="entry name" value="F-box-like_dom_sf"/>
</dbReference>
<evidence type="ECO:0000313" key="4">
    <source>
        <dbReference type="Proteomes" id="UP001367508"/>
    </source>
</evidence>